<gene>
    <name evidence="1" type="ORF">Glove_261g93</name>
</gene>
<dbReference type="EMBL" id="PQFF01000239">
    <property type="protein sequence ID" value="RHZ71212.1"/>
    <property type="molecule type" value="Genomic_DNA"/>
</dbReference>
<dbReference type="Proteomes" id="UP000266861">
    <property type="component" value="Unassembled WGS sequence"/>
</dbReference>
<accession>A0A397I833</accession>
<proteinExistence type="predicted"/>
<evidence type="ECO:0000313" key="1">
    <source>
        <dbReference type="EMBL" id="RHZ71212.1"/>
    </source>
</evidence>
<reference evidence="1 2" key="1">
    <citation type="submission" date="2018-08" db="EMBL/GenBank/DDBJ databases">
        <title>Genome and evolution of the arbuscular mycorrhizal fungus Diversispora epigaea (formerly Glomus versiforme) and its bacterial endosymbionts.</title>
        <authorList>
            <person name="Sun X."/>
            <person name="Fei Z."/>
            <person name="Harrison M."/>
        </authorList>
    </citation>
    <scope>NUCLEOTIDE SEQUENCE [LARGE SCALE GENOMIC DNA]</scope>
    <source>
        <strain evidence="1 2">IT104</strain>
    </source>
</reference>
<evidence type="ECO:0000313" key="2">
    <source>
        <dbReference type="Proteomes" id="UP000266861"/>
    </source>
</evidence>
<name>A0A397I833_9GLOM</name>
<comment type="caution">
    <text evidence="1">The sequence shown here is derived from an EMBL/GenBank/DDBJ whole genome shotgun (WGS) entry which is preliminary data.</text>
</comment>
<dbReference type="InterPro" id="IPR013761">
    <property type="entry name" value="SAM/pointed_sf"/>
</dbReference>
<protein>
    <recommendedName>
        <fullName evidence="3">SAM domain-containing protein</fullName>
    </recommendedName>
</protein>
<sequence length="138" mass="15725">MSSEPASPSSIYSDEEIITHNDDFGILRKQKIAGLSFLDMTKDEFREIGFALGPAKTLAKFVENLNETKLRSFSSYKTVEELKELLHEYKVNGDNITSIKQFNPNANEVTRCTFIESILRASIAVARREINKEIDIEY</sequence>
<dbReference type="Gene3D" id="1.10.150.50">
    <property type="entry name" value="Transcription Factor, Ets-1"/>
    <property type="match status" value="1"/>
</dbReference>
<dbReference type="OrthoDB" id="2416479at2759"/>
<dbReference type="AlphaFoldDB" id="A0A397I833"/>
<organism evidence="1 2">
    <name type="scientific">Diversispora epigaea</name>
    <dbReference type="NCBI Taxonomy" id="1348612"/>
    <lineage>
        <taxon>Eukaryota</taxon>
        <taxon>Fungi</taxon>
        <taxon>Fungi incertae sedis</taxon>
        <taxon>Mucoromycota</taxon>
        <taxon>Glomeromycotina</taxon>
        <taxon>Glomeromycetes</taxon>
        <taxon>Diversisporales</taxon>
        <taxon>Diversisporaceae</taxon>
        <taxon>Diversispora</taxon>
    </lineage>
</organism>
<keyword evidence="2" id="KW-1185">Reference proteome</keyword>
<evidence type="ECO:0008006" key="3">
    <source>
        <dbReference type="Google" id="ProtNLM"/>
    </source>
</evidence>